<evidence type="ECO:0000313" key="2">
    <source>
        <dbReference type="EMBL" id="KAJ9581612.1"/>
    </source>
</evidence>
<gene>
    <name evidence="2" type="ORF">L9F63_023195</name>
</gene>
<keyword evidence="3" id="KW-1185">Reference proteome</keyword>
<feature type="non-terminal residue" evidence="2">
    <location>
        <position position="1"/>
    </location>
</feature>
<organism evidence="2 3">
    <name type="scientific">Diploptera punctata</name>
    <name type="common">Pacific beetle cockroach</name>
    <dbReference type="NCBI Taxonomy" id="6984"/>
    <lineage>
        <taxon>Eukaryota</taxon>
        <taxon>Metazoa</taxon>
        <taxon>Ecdysozoa</taxon>
        <taxon>Arthropoda</taxon>
        <taxon>Hexapoda</taxon>
        <taxon>Insecta</taxon>
        <taxon>Pterygota</taxon>
        <taxon>Neoptera</taxon>
        <taxon>Polyneoptera</taxon>
        <taxon>Dictyoptera</taxon>
        <taxon>Blattodea</taxon>
        <taxon>Blaberoidea</taxon>
        <taxon>Blaberidae</taxon>
        <taxon>Diplopterinae</taxon>
        <taxon>Diploptera</taxon>
    </lineage>
</organism>
<evidence type="ECO:0000256" key="1">
    <source>
        <dbReference type="SAM" id="MobiDB-lite"/>
    </source>
</evidence>
<sequence>SEPGNQQQLLKKSQSHSSVSSSDQQVRREVPKEEDGFVRGGLKRSYTQPLTEQELRDADDNDAMSGASIAQRLAALQKSGSTDWRKRVSKLNPEDDLTIICSNSHISSHHRYTEETTNCSEKVIEESSNVSILADRLGKLDAAKQGWKKRVGPTDAVQFSVAGRMMLENTRQTLTPTVPSSPPSLLLTQSSVDRKRRTPRAERFRSKAALRKEIASTPTSPQKELILSFKRSISAPGGEDENDLSVDRDESFSGPKVAVPRLDDETFVSFFNSNVSSDTKSQSMERLDICLEDLDQIVSHSSKL</sequence>
<feature type="compositionally biased region" description="Basic and acidic residues" evidence="1">
    <location>
        <begin position="25"/>
        <end position="37"/>
    </location>
</feature>
<evidence type="ECO:0000313" key="3">
    <source>
        <dbReference type="Proteomes" id="UP001233999"/>
    </source>
</evidence>
<dbReference type="EMBL" id="JASPKZ010007878">
    <property type="protein sequence ID" value="KAJ9581612.1"/>
    <property type="molecule type" value="Genomic_DNA"/>
</dbReference>
<feature type="compositionally biased region" description="Low complexity" evidence="1">
    <location>
        <begin position="174"/>
        <end position="191"/>
    </location>
</feature>
<name>A0AAD7ZK84_DIPPU</name>
<feature type="region of interest" description="Disordered" evidence="1">
    <location>
        <begin position="232"/>
        <end position="257"/>
    </location>
</feature>
<reference evidence="2" key="1">
    <citation type="journal article" date="2023" name="IScience">
        <title>Live-bearing cockroach genome reveals convergent evolutionary mechanisms linked to viviparity in insects and beyond.</title>
        <authorList>
            <person name="Fouks B."/>
            <person name="Harrison M.C."/>
            <person name="Mikhailova A.A."/>
            <person name="Marchal E."/>
            <person name="English S."/>
            <person name="Carruthers M."/>
            <person name="Jennings E.C."/>
            <person name="Chiamaka E.L."/>
            <person name="Frigard R.A."/>
            <person name="Pippel M."/>
            <person name="Attardo G.M."/>
            <person name="Benoit J.B."/>
            <person name="Bornberg-Bauer E."/>
            <person name="Tobe S.S."/>
        </authorList>
    </citation>
    <scope>NUCLEOTIDE SEQUENCE</scope>
    <source>
        <strain evidence="2">Stay&amp;Tobe</strain>
    </source>
</reference>
<accession>A0AAD7ZK84</accession>
<feature type="compositionally biased region" description="Low complexity" evidence="1">
    <location>
        <begin position="1"/>
        <end position="24"/>
    </location>
</feature>
<feature type="region of interest" description="Disordered" evidence="1">
    <location>
        <begin position="1"/>
        <end position="66"/>
    </location>
</feature>
<feature type="region of interest" description="Disordered" evidence="1">
    <location>
        <begin position="174"/>
        <end position="204"/>
    </location>
</feature>
<reference evidence="2" key="2">
    <citation type="submission" date="2023-05" db="EMBL/GenBank/DDBJ databases">
        <authorList>
            <person name="Fouks B."/>
        </authorList>
    </citation>
    <scope>NUCLEOTIDE SEQUENCE</scope>
    <source>
        <strain evidence="2">Stay&amp;Tobe</strain>
        <tissue evidence="2">Testes</tissue>
    </source>
</reference>
<comment type="caution">
    <text evidence="2">The sequence shown here is derived from an EMBL/GenBank/DDBJ whole genome shotgun (WGS) entry which is preliminary data.</text>
</comment>
<proteinExistence type="predicted"/>
<dbReference type="AlphaFoldDB" id="A0AAD7ZK84"/>
<protein>
    <submittedName>
        <fullName evidence="2">Uncharacterized protein</fullName>
    </submittedName>
</protein>
<dbReference type="Proteomes" id="UP001233999">
    <property type="component" value="Unassembled WGS sequence"/>
</dbReference>